<evidence type="ECO:0000256" key="1">
    <source>
        <dbReference type="ARBA" id="ARBA00000085"/>
    </source>
</evidence>
<gene>
    <name evidence="10" type="ORF">OXH55_04850</name>
</gene>
<dbReference type="SUPFAM" id="SSF55785">
    <property type="entry name" value="PYP-like sensor domain (PAS domain)"/>
    <property type="match status" value="1"/>
</dbReference>
<feature type="domain" description="Histidine kinase" evidence="8">
    <location>
        <begin position="1632"/>
        <end position="1855"/>
    </location>
</feature>
<dbReference type="SUPFAM" id="SSF48452">
    <property type="entry name" value="TPR-like"/>
    <property type="match status" value="1"/>
</dbReference>
<accession>A0ABT4CLM8</accession>
<dbReference type="CDD" id="cd14014">
    <property type="entry name" value="STKc_PknB_like"/>
    <property type="match status" value="1"/>
</dbReference>
<dbReference type="Pfam" id="PF13191">
    <property type="entry name" value="AAA_16"/>
    <property type="match status" value="1"/>
</dbReference>
<dbReference type="SUPFAM" id="SSF52540">
    <property type="entry name" value="P-loop containing nucleoside triphosphate hydrolases"/>
    <property type="match status" value="1"/>
</dbReference>
<dbReference type="Pfam" id="PF02518">
    <property type="entry name" value="HATPase_c"/>
    <property type="match status" value="1"/>
</dbReference>
<dbReference type="Gene3D" id="3.30.565.10">
    <property type="entry name" value="Histidine kinase-like ATPase, C-terminal domain"/>
    <property type="match status" value="1"/>
</dbReference>
<feature type="domain" description="Protein kinase" evidence="7">
    <location>
        <begin position="7"/>
        <end position="273"/>
    </location>
</feature>
<dbReference type="PRINTS" id="PR00344">
    <property type="entry name" value="BCTRLSENSOR"/>
</dbReference>
<dbReference type="Gene3D" id="3.30.450.20">
    <property type="entry name" value="PAS domain"/>
    <property type="match status" value="1"/>
</dbReference>
<dbReference type="EMBL" id="JAPQES010000001">
    <property type="protein sequence ID" value="MCY6369951.1"/>
    <property type="molecule type" value="Genomic_DNA"/>
</dbReference>
<keyword evidence="5" id="KW-0902">Two-component regulatory system</keyword>
<dbReference type="PROSITE" id="PS50109">
    <property type="entry name" value="HIS_KIN"/>
    <property type="match status" value="1"/>
</dbReference>
<dbReference type="InterPro" id="IPR053159">
    <property type="entry name" value="Hybrid_Histidine_Kinase"/>
</dbReference>
<dbReference type="NCBIfam" id="TIGR00229">
    <property type="entry name" value="sensory_box"/>
    <property type="match status" value="1"/>
</dbReference>
<dbReference type="CDD" id="cd00082">
    <property type="entry name" value="HisKA"/>
    <property type="match status" value="1"/>
</dbReference>
<evidence type="ECO:0000313" key="10">
    <source>
        <dbReference type="EMBL" id="MCY6369951.1"/>
    </source>
</evidence>
<evidence type="ECO:0000256" key="6">
    <source>
        <dbReference type="PROSITE-ProRule" id="PRU00339"/>
    </source>
</evidence>
<dbReference type="CDD" id="cd16922">
    <property type="entry name" value="HATPase_EvgS-ArcB-TorS-like"/>
    <property type="match status" value="1"/>
</dbReference>
<dbReference type="InterPro" id="IPR041664">
    <property type="entry name" value="AAA_16"/>
</dbReference>
<dbReference type="SMART" id="SM00091">
    <property type="entry name" value="PAS"/>
    <property type="match status" value="1"/>
</dbReference>
<reference evidence="10" key="1">
    <citation type="submission" date="2022-12" db="EMBL/GenBank/DDBJ databases">
        <authorList>
            <person name="Wang J."/>
        </authorList>
    </citation>
    <scope>NUCLEOTIDE SEQUENCE</scope>
    <source>
        <strain evidence="10">HY-42-06</strain>
    </source>
</reference>
<dbReference type="Gene3D" id="3.30.450.40">
    <property type="match status" value="1"/>
</dbReference>
<keyword evidence="3" id="KW-0597">Phosphoprotein</keyword>
<name>A0ABT4CLM8_9CLOT</name>
<dbReference type="Pfam" id="PF00069">
    <property type="entry name" value="Pkinase"/>
    <property type="match status" value="1"/>
</dbReference>
<dbReference type="SUPFAM" id="SSF55781">
    <property type="entry name" value="GAF domain-like"/>
    <property type="match status" value="1"/>
</dbReference>
<dbReference type="EC" id="2.7.13.3" evidence="2"/>
<dbReference type="Pfam" id="PF00512">
    <property type="entry name" value="HisKA"/>
    <property type="match status" value="1"/>
</dbReference>
<dbReference type="SMART" id="SM00065">
    <property type="entry name" value="GAF"/>
    <property type="match status" value="1"/>
</dbReference>
<dbReference type="InterPro" id="IPR003018">
    <property type="entry name" value="GAF"/>
</dbReference>
<dbReference type="InterPro" id="IPR011990">
    <property type="entry name" value="TPR-like_helical_dom_sf"/>
</dbReference>
<keyword evidence="4" id="KW-0418">Kinase</keyword>
<dbReference type="InterPro" id="IPR003661">
    <property type="entry name" value="HisK_dim/P_dom"/>
</dbReference>
<organism evidence="10 11">
    <name type="scientific">Clostridium ganghwense</name>
    <dbReference type="NCBI Taxonomy" id="312089"/>
    <lineage>
        <taxon>Bacteria</taxon>
        <taxon>Bacillati</taxon>
        <taxon>Bacillota</taxon>
        <taxon>Clostridia</taxon>
        <taxon>Eubacteriales</taxon>
        <taxon>Clostridiaceae</taxon>
        <taxon>Clostridium</taxon>
    </lineage>
</organism>
<dbReference type="Pfam" id="PF08448">
    <property type="entry name" value="PAS_4"/>
    <property type="match status" value="1"/>
</dbReference>
<evidence type="ECO:0000259" key="8">
    <source>
        <dbReference type="PROSITE" id="PS50109"/>
    </source>
</evidence>
<evidence type="ECO:0000256" key="5">
    <source>
        <dbReference type="ARBA" id="ARBA00023012"/>
    </source>
</evidence>
<dbReference type="SUPFAM" id="SSF55874">
    <property type="entry name" value="ATPase domain of HSP90 chaperone/DNA topoisomerase II/histidine kinase"/>
    <property type="match status" value="1"/>
</dbReference>
<evidence type="ECO:0000259" key="7">
    <source>
        <dbReference type="PROSITE" id="PS50011"/>
    </source>
</evidence>
<evidence type="ECO:0000259" key="9">
    <source>
        <dbReference type="PROSITE" id="PS50112"/>
    </source>
</evidence>
<dbReference type="SUPFAM" id="SSF47384">
    <property type="entry name" value="Homodimeric domain of signal transducing histidine kinase"/>
    <property type="match status" value="1"/>
</dbReference>
<dbReference type="PANTHER" id="PTHR43642:SF1">
    <property type="entry name" value="HYBRID SIGNAL TRANSDUCTION HISTIDINE KINASE G"/>
    <property type="match status" value="1"/>
</dbReference>
<evidence type="ECO:0000256" key="4">
    <source>
        <dbReference type="ARBA" id="ARBA00022777"/>
    </source>
</evidence>
<dbReference type="Proteomes" id="UP001079657">
    <property type="component" value="Unassembled WGS sequence"/>
</dbReference>
<evidence type="ECO:0000256" key="3">
    <source>
        <dbReference type="ARBA" id="ARBA00022553"/>
    </source>
</evidence>
<dbReference type="Gene3D" id="3.40.50.300">
    <property type="entry name" value="P-loop containing nucleotide triphosphate hydrolases"/>
    <property type="match status" value="1"/>
</dbReference>
<dbReference type="Pfam" id="PF01590">
    <property type="entry name" value="GAF"/>
    <property type="match status" value="1"/>
</dbReference>
<dbReference type="InterPro" id="IPR005467">
    <property type="entry name" value="His_kinase_dom"/>
</dbReference>
<dbReference type="InterPro" id="IPR019734">
    <property type="entry name" value="TPR_rpt"/>
</dbReference>
<dbReference type="InterPro" id="IPR036890">
    <property type="entry name" value="HATPase_C_sf"/>
</dbReference>
<dbReference type="PROSITE" id="PS50011">
    <property type="entry name" value="PROTEIN_KINASE_DOM"/>
    <property type="match status" value="1"/>
</dbReference>
<dbReference type="InterPro" id="IPR004358">
    <property type="entry name" value="Sig_transdc_His_kin-like_C"/>
</dbReference>
<dbReference type="InterPro" id="IPR011009">
    <property type="entry name" value="Kinase-like_dom_sf"/>
</dbReference>
<evidence type="ECO:0000313" key="11">
    <source>
        <dbReference type="Proteomes" id="UP001079657"/>
    </source>
</evidence>
<dbReference type="InterPro" id="IPR000719">
    <property type="entry name" value="Prot_kinase_dom"/>
</dbReference>
<dbReference type="SMART" id="SM00387">
    <property type="entry name" value="HATPase_c"/>
    <property type="match status" value="1"/>
</dbReference>
<dbReference type="Gene3D" id="1.10.510.10">
    <property type="entry name" value="Transferase(Phosphotransferase) domain 1"/>
    <property type="match status" value="1"/>
</dbReference>
<proteinExistence type="predicted"/>
<feature type="domain" description="PAS" evidence="9">
    <location>
        <begin position="1497"/>
        <end position="1567"/>
    </location>
</feature>
<sequence length="1888" mass="216691">MLGLKEYQMDKLIYEGKDTLVYQGYSKRKKESVILKTVSSERVTLRSIEKLKNEYEIAQRINCVKGVLEAYALENWDGRPVLVKEYFEGDSLKNLIKNKDISIEKFFEVAIQLVDILNDIHKNKIVHLDINPNNILINVDGEVRIIDFNSSMIMIEDNKNEKNPEQLEGTLEYISPEQTGRIGKLVDYRSDYYSLGICFYQLLTGKLPFNNSDRIELIYAHIAKKAIPPIVVNDRIPQVISNIIMKLIAKMPEDRYQSLIGLKRDLERCKESFKSNHNIENFEIAQEDINDRFEISPKLYGREEEIKELLASVERVGNGSKELLLIKGYSGIGKTALVNKIQNEILGSSAYFICGKFEQLQSETPYNAIIQALEKFIHELLMESSEQLQIWRKKILRAVGNNGQVLVDVLPSLKLIIGEQEPVPELGSMGTQNRFNLIIENFMKVIAEKEHPLIMFIDDLQWADIASLNFIKTLMTNEAIENLLIIGAYRDNEVNSLHPVNIMKNELINNKANVNIIELKSLKEKEVQALLEDTLTSSRKESTSFKELSDFIYSKTAGNCFFMREFLKILYDKKYIWFDYQSMQWCWDTEEIKKMDITENVVDLLIQKINTLNPSTVEELKNAACIGNQFDLRTLTLVSNKSSEGVLEELQVAADKGLVSILKNESMDLSKDNIKFRFLHDRIQQAVYALIPKEMKPAAHLHIGKLLLKEYLHSEKTEQLFETVRQLNAGRTIISETTERIKLAELNLKAGMAAKSSSAYKAAFVYFETGIKMLSNDSWKKYYDMTLKLYSEITEMSYLIGDFEKMEQYSRMVLDNAKTVIDKVKVYNVELQAYQSQFKIQEALNISISVLKEMDIDIPIAPTQADIESAFANLKEAMSGMEVEELVNLPVMKEPIKLAAMQILAGSISVTYKTAPMLTPIVVCKMMELSLKYGNAPLSAMAYASYGMILSSSGIDINLAYKLGKMSCALIESQKLKQYKPMVLNIYSGAIQQWKEHLRLTLNPSEEVYYSGMENGDFEYAGYGLLVYSKNAIYLGESLKELEKKIKINIERLRKIKQGVSSNWISIFGQFVLNMQGKSNTPTKLIGELCDENSIIDIISNNGDIVTKTYLLVNKMMLNYYFQRYSSAIECGEKVGESIKGLSGLLDEVIYIFFDSLSRLAVYSDASDKEKEEILIRILQNQDKMKKWAENAPMNFLHKFYLVEAEQFRVLGKTDEAIKCYDKAISLAKENEYINDEALANELATKFWLSKNNYRYAKLHFKESYSCYKRWGAESKVKDLQNKYLQIFHEKFEGNIIESQTTILELVDIAAIMKASQAISQEIVLEKLIKTLIKIVIENLGAQKVVFIVKEKDNLIIKGKKESEQEKITVGLNIKVEEYGDIPKSIINYVSRTIENVILENAIDSTKFGNDKYIVKNKSKSVLCYPLINQGEFKGIIYVENNLMRGAFTKDRLKVLEILSAQIVIALENAKLYEKLELSNVVLDNKVKERTLELKEERDRLQKYLDIAEVSILVLDKDDKITLINRKGCEILGYCEAELHGKQWSEFISKKEHKEENNDVQTLISGELVRYSEKIVTTKNGEERMICCYNVTLRDKYGKEEGTLSCGVDVTEYNLLREQLEYNKLKLELLANLSHELKTPLNLSFCALQMLNLYLNNNLSSEANEKFEKYTKVIKQNNYRLLKLVNNIVDITRINSNSFELNLKNNDIVEFISKITYSVSDYVKNKNRRLKFNSNIKNKVIACDPFNIERVMLNLLSNAIKFTDEGDEISVNIYDKEDSISIVVRDTGIGIPRDKQKMIFERFRQVDKSFTRNSEGSGIGLTIVKLLVKLHNGNITVESKDGEFTEFTINLPSRKLDYEEDIAMDNYNEFENNLIDRIDIEFSDVYGL</sequence>
<evidence type="ECO:0000256" key="2">
    <source>
        <dbReference type="ARBA" id="ARBA00012438"/>
    </source>
</evidence>
<keyword evidence="11" id="KW-1185">Reference proteome</keyword>
<comment type="catalytic activity">
    <reaction evidence="1">
        <text>ATP + protein L-histidine = ADP + protein N-phospho-L-histidine.</text>
        <dbReference type="EC" id="2.7.13.3"/>
    </reaction>
</comment>
<dbReference type="Gene3D" id="1.10.287.130">
    <property type="match status" value="1"/>
</dbReference>
<feature type="repeat" description="TPR" evidence="6">
    <location>
        <begin position="1198"/>
        <end position="1231"/>
    </location>
</feature>
<dbReference type="PANTHER" id="PTHR43642">
    <property type="entry name" value="HYBRID SIGNAL TRANSDUCTION HISTIDINE KINASE G"/>
    <property type="match status" value="1"/>
</dbReference>
<comment type="caution">
    <text evidence="10">The sequence shown here is derived from an EMBL/GenBank/DDBJ whole genome shotgun (WGS) entry which is preliminary data.</text>
</comment>
<keyword evidence="4" id="KW-0808">Transferase</keyword>
<dbReference type="SMART" id="SM00028">
    <property type="entry name" value="TPR"/>
    <property type="match status" value="2"/>
</dbReference>
<dbReference type="InterPro" id="IPR029016">
    <property type="entry name" value="GAF-like_dom_sf"/>
</dbReference>
<dbReference type="InterPro" id="IPR035965">
    <property type="entry name" value="PAS-like_dom_sf"/>
</dbReference>
<dbReference type="InterPro" id="IPR036097">
    <property type="entry name" value="HisK_dim/P_sf"/>
</dbReference>
<dbReference type="InterPro" id="IPR013656">
    <property type="entry name" value="PAS_4"/>
</dbReference>
<dbReference type="InterPro" id="IPR000014">
    <property type="entry name" value="PAS"/>
</dbReference>
<dbReference type="SMART" id="SM00388">
    <property type="entry name" value="HisKA"/>
    <property type="match status" value="1"/>
</dbReference>
<dbReference type="SUPFAM" id="SSF56112">
    <property type="entry name" value="Protein kinase-like (PK-like)"/>
    <property type="match status" value="1"/>
</dbReference>
<dbReference type="PROSITE" id="PS50112">
    <property type="entry name" value="PAS"/>
    <property type="match status" value="1"/>
</dbReference>
<keyword evidence="6" id="KW-0802">TPR repeat</keyword>
<dbReference type="PROSITE" id="PS50005">
    <property type="entry name" value="TPR"/>
    <property type="match status" value="1"/>
</dbReference>
<protein>
    <recommendedName>
        <fullName evidence="2">histidine kinase</fullName>
        <ecNumber evidence="2">2.7.13.3</ecNumber>
    </recommendedName>
</protein>
<dbReference type="InterPro" id="IPR027417">
    <property type="entry name" value="P-loop_NTPase"/>
</dbReference>
<dbReference type="InterPro" id="IPR003594">
    <property type="entry name" value="HATPase_dom"/>
</dbReference>
<dbReference type="CDD" id="cd00130">
    <property type="entry name" value="PAS"/>
    <property type="match status" value="1"/>
</dbReference>